<feature type="region of interest" description="Disordered" evidence="14">
    <location>
        <begin position="1"/>
        <end position="35"/>
    </location>
</feature>
<evidence type="ECO:0000256" key="11">
    <source>
        <dbReference type="ARBA" id="ARBA00023237"/>
    </source>
</evidence>
<keyword evidence="18" id="KW-1185">Reference proteome</keyword>
<keyword evidence="11 12" id="KW-0998">Cell outer membrane</keyword>
<keyword evidence="9 12" id="KW-0472">Membrane</keyword>
<dbReference type="PANTHER" id="PTHR30069">
    <property type="entry name" value="TONB-DEPENDENT OUTER MEMBRANE RECEPTOR"/>
    <property type="match status" value="1"/>
</dbReference>
<dbReference type="InterPro" id="IPR000531">
    <property type="entry name" value="Beta-barrel_TonB"/>
</dbReference>
<dbReference type="AlphaFoldDB" id="A0A1H9DF99"/>
<dbReference type="Gene3D" id="2.40.170.20">
    <property type="entry name" value="TonB-dependent receptor, beta-barrel domain"/>
    <property type="match status" value="1"/>
</dbReference>
<keyword evidence="7" id="KW-0406">Ion transport</keyword>
<name>A0A1H9DF99_9BURK</name>
<accession>A0A1H9DF99</accession>
<evidence type="ECO:0000256" key="6">
    <source>
        <dbReference type="ARBA" id="ARBA00022729"/>
    </source>
</evidence>
<evidence type="ECO:0000256" key="13">
    <source>
        <dbReference type="RuleBase" id="RU003357"/>
    </source>
</evidence>
<evidence type="ECO:0000256" key="7">
    <source>
        <dbReference type="ARBA" id="ARBA00023065"/>
    </source>
</evidence>
<proteinExistence type="inferred from homology"/>
<organism evidence="17 18">
    <name type="scientific">Giesbergeria anulus</name>
    <dbReference type="NCBI Taxonomy" id="180197"/>
    <lineage>
        <taxon>Bacteria</taxon>
        <taxon>Pseudomonadati</taxon>
        <taxon>Pseudomonadota</taxon>
        <taxon>Betaproteobacteria</taxon>
        <taxon>Burkholderiales</taxon>
        <taxon>Comamonadaceae</taxon>
        <taxon>Giesbergeria</taxon>
    </lineage>
</organism>
<feature type="domain" description="TonB-dependent receptor-like beta-barrel" evidence="15">
    <location>
        <begin position="337"/>
        <end position="709"/>
    </location>
</feature>
<dbReference type="Pfam" id="PF00593">
    <property type="entry name" value="TonB_dep_Rec_b-barrel"/>
    <property type="match status" value="1"/>
</dbReference>
<reference evidence="17 18" key="1">
    <citation type="submission" date="2016-10" db="EMBL/GenBank/DDBJ databases">
        <authorList>
            <person name="de Groot N.N."/>
        </authorList>
    </citation>
    <scope>NUCLEOTIDE SEQUENCE [LARGE SCALE GENOMIC DNA]</scope>
    <source>
        <strain evidence="17 18">ATCC 35958</strain>
    </source>
</reference>
<evidence type="ECO:0000256" key="1">
    <source>
        <dbReference type="ARBA" id="ARBA00004571"/>
    </source>
</evidence>
<evidence type="ECO:0000256" key="10">
    <source>
        <dbReference type="ARBA" id="ARBA00023170"/>
    </source>
</evidence>
<keyword evidence="6" id="KW-0732">Signal</keyword>
<dbReference type="CDD" id="cd01347">
    <property type="entry name" value="ligand_gated_channel"/>
    <property type="match status" value="1"/>
</dbReference>
<evidence type="ECO:0000313" key="18">
    <source>
        <dbReference type="Proteomes" id="UP000199766"/>
    </source>
</evidence>
<protein>
    <submittedName>
        <fullName evidence="17">Vitamin B12 transporter</fullName>
    </submittedName>
</protein>
<dbReference type="InterPro" id="IPR037066">
    <property type="entry name" value="Plug_dom_sf"/>
</dbReference>
<dbReference type="GO" id="GO:0015889">
    <property type="term" value="P:cobalamin transport"/>
    <property type="evidence" value="ECO:0007669"/>
    <property type="project" value="TreeGrafter"/>
</dbReference>
<dbReference type="EMBL" id="FOGD01000001">
    <property type="protein sequence ID" value="SEQ12182.1"/>
    <property type="molecule type" value="Genomic_DNA"/>
</dbReference>
<dbReference type="Pfam" id="PF07715">
    <property type="entry name" value="Plug"/>
    <property type="match status" value="1"/>
</dbReference>
<evidence type="ECO:0000313" key="17">
    <source>
        <dbReference type="EMBL" id="SEQ12182.1"/>
    </source>
</evidence>
<dbReference type="InterPro" id="IPR039426">
    <property type="entry name" value="TonB-dep_rcpt-like"/>
</dbReference>
<evidence type="ECO:0000256" key="4">
    <source>
        <dbReference type="ARBA" id="ARBA00022452"/>
    </source>
</evidence>
<keyword evidence="8 13" id="KW-0798">TonB box</keyword>
<dbReference type="GO" id="GO:0009279">
    <property type="term" value="C:cell outer membrane"/>
    <property type="evidence" value="ECO:0007669"/>
    <property type="project" value="UniProtKB-SubCell"/>
</dbReference>
<dbReference type="PANTHER" id="PTHR30069:SF53">
    <property type="entry name" value="COLICIN I RECEPTOR-RELATED"/>
    <property type="match status" value="1"/>
</dbReference>
<gene>
    <name evidence="17" type="ORF">SAMN02982919_00022</name>
</gene>
<comment type="subcellular location">
    <subcellularLocation>
        <location evidence="1 12">Cell outer membrane</location>
        <topology evidence="1 12">Multi-pass membrane protein</topology>
    </subcellularLocation>
</comment>
<feature type="compositionally biased region" description="Polar residues" evidence="14">
    <location>
        <begin position="26"/>
        <end position="35"/>
    </location>
</feature>
<evidence type="ECO:0000256" key="3">
    <source>
        <dbReference type="ARBA" id="ARBA00022448"/>
    </source>
</evidence>
<keyword evidence="5 12" id="KW-0812">Transmembrane</keyword>
<keyword evidence="4 12" id="KW-1134">Transmembrane beta strand</keyword>
<dbReference type="PROSITE" id="PS52016">
    <property type="entry name" value="TONB_DEPENDENT_REC_3"/>
    <property type="match status" value="1"/>
</dbReference>
<evidence type="ECO:0000256" key="2">
    <source>
        <dbReference type="ARBA" id="ARBA00009810"/>
    </source>
</evidence>
<evidence type="ECO:0000256" key="5">
    <source>
        <dbReference type="ARBA" id="ARBA00022692"/>
    </source>
</evidence>
<dbReference type="InterPro" id="IPR036942">
    <property type="entry name" value="Beta-barrel_TonB_sf"/>
</dbReference>
<evidence type="ECO:0000256" key="9">
    <source>
        <dbReference type="ARBA" id="ARBA00023136"/>
    </source>
</evidence>
<dbReference type="SUPFAM" id="SSF56935">
    <property type="entry name" value="Porins"/>
    <property type="match status" value="1"/>
</dbReference>
<sequence>MPQFNGKQGGKPPSGSLPSLRCPRNGQRTSVHTTHSLFSHQPLDALNKHWEGARGRFASPDTGQHRGCAQPVGECGCITQRWRGGRHGLLSFLFPMNSVSFQARPSALLGLRPVVAACCLMLSALSAQAETSTLEQPWLLAQNLRAPSLDDVVVTATRTPQPLADLVADVSILDRETLEASGATALPDVLARLPGVEISRNGGPGNASSVFVRGAESRFTAVYIDGIRVDSQSTGGAQWEQIPLAQIERIEVLRGPAAAVYGSDAIAGVIQLFTRKGEGPAQPMVGVGVGSQGMRKIEAGISGSAGTEGAFDYALGLSRTISDGFDTKTSGSHHLDRDGYRSTSGNARLGLRINAQHRLDATLLAQRLNSGYDDFNYDAKAPADDRSLHRLRTAGLTWQAQWNDAYRTRLSITEAASHYETTPSPYLTETTLRGYLWQHDYQWGAHHFSAALERREDQLYNPAFDAKRATLDSQRSQDALALGYGYSAGGHTVQINARHDNDSEFGGHNTGSLAYGYAITPSLRATASVGTAFRAPTLYHRFSEYGVATLQPEKSRNAEIGLRWAEKSSTFSIVAYRNRVRNLISFAGVGACVSDYGCYANTARAQYEGVTVSGSYRMAGVQWRGAMDWQNPRDLDTGKQLARRAKRHATLGAETVLAGWNWGAEMQASGQRFDTVANTTRLGGYALWNLYASTRMARDFTLLARIDNLADKDYQLARTYATAGRALYVGLKWTPQ</sequence>
<evidence type="ECO:0000259" key="15">
    <source>
        <dbReference type="Pfam" id="PF00593"/>
    </source>
</evidence>
<comment type="similarity">
    <text evidence="2 12 13">Belongs to the TonB-dependent receptor family.</text>
</comment>
<dbReference type="InterPro" id="IPR012910">
    <property type="entry name" value="Plug_dom"/>
</dbReference>
<evidence type="ECO:0000256" key="8">
    <source>
        <dbReference type="ARBA" id="ARBA00023077"/>
    </source>
</evidence>
<evidence type="ECO:0000256" key="12">
    <source>
        <dbReference type="PROSITE-ProRule" id="PRU01360"/>
    </source>
</evidence>
<keyword evidence="3 12" id="KW-0813">Transport</keyword>
<evidence type="ECO:0000259" key="16">
    <source>
        <dbReference type="Pfam" id="PF07715"/>
    </source>
</evidence>
<dbReference type="Gene3D" id="2.170.130.10">
    <property type="entry name" value="TonB-dependent receptor, plug domain"/>
    <property type="match status" value="1"/>
</dbReference>
<dbReference type="STRING" id="180197.SAMN02982919_00022"/>
<keyword evidence="10" id="KW-0675">Receptor</keyword>
<dbReference type="GO" id="GO:0006811">
    <property type="term" value="P:monoatomic ion transport"/>
    <property type="evidence" value="ECO:0007669"/>
    <property type="project" value="UniProtKB-KW"/>
</dbReference>
<feature type="domain" description="TonB-dependent receptor plug" evidence="16">
    <location>
        <begin position="164"/>
        <end position="269"/>
    </location>
</feature>
<dbReference type="Proteomes" id="UP000199766">
    <property type="component" value="Unassembled WGS sequence"/>
</dbReference>
<evidence type="ECO:0000256" key="14">
    <source>
        <dbReference type="SAM" id="MobiDB-lite"/>
    </source>
</evidence>